<evidence type="ECO:0000313" key="2">
    <source>
        <dbReference type="Proteomes" id="UP001249851"/>
    </source>
</evidence>
<accession>A0AAD9R697</accession>
<reference evidence="1" key="1">
    <citation type="journal article" date="2023" name="G3 (Bethesda)">
        <title>Whole genome assembly and annotation of the endangered Caribbean coral Acropora cervicornis.</title>
        <authorList>
            <person name="Selwyn J.D."/>
            <person name="Vollmer S.V."/>
        </authorList>
    </citation>
    <scope>NUCLEOTIDE SEQUENCE</scope>
    <source>
        <strain evidence="1">K2</strain>
    </source>
</reference>
<organism evidence="1 2">
    <name type="scientific">Acropora cervicornis</name>
    <name type="common">Staghorn coral</name>
    <dbReference type="NCBI Taxonomy" id="6130"/>
    <lineage>
        <taxon>Eukaryota</taxon>
        <taxon>Metazoa</taxon>
        <taxon>Cnidaria</taxon>
        <taxon>Anthozoa</taxon>
        <taxon>Hexacorallia</taxon>
        <taxon>Scleractinia</taxon>
        <taxon>Astrocoeniina</taxon>
        <taxon>Acroporidae</taxon>
        <taxon>Acropora</taxon>
    </lineage>
</organism>
<keyword evidence="2" id="KW-1185">Reference proteome</keyword>
<dbReference type="Proteomes" id="UP001249851">
    <property type="component" value="Unassembled WGS sequence"/>
</dbReference>
<proteinExistence type="predicted"/>
<dbReference type="AlphaFoldDB" id="A0AAD9R697"/>
<gene>
    <name evidence="1" type="ORF">P5673_001543</name>
</gene>
<comment type="caution">
    <text evidence="1">The sequence shown here is derived from an EMBL/GenBank/DDBJ whole genome shotgun (WGS) entry which is preliminary data.</text>
</comment>
<protein>
    <submittedName>
        <fullName evidence="1">Uncharacterized protein</fullName>
    </submittedName>
</protein>
<sequence length="68" mass="7664">MAFWKKRLKAKTGILGARFKSSNGKVLVESYAGSSTVSGCLPERMHIVVLRCFEVNVVEMIRARSQKY</sequence>
<reference evidence="1" key="2">
    <citation type="journal article" date="2023" name="Science">
        <title>Genomic signatures of disease resistance in endangered staghorn corals.</title>
        <authorList>
            <person name="Vollmer S.V."/>
            <person name="Selwyn J.D."/>
            <person name="Despard B.A."/>
            <person name="Roesel C.L."/>
        </authorList>
    </citation>
    <scope>NUCLEOTIDE SEQUENCE</scope>
    <source>
        <strain evidence="1">K2</strain>
    </source>
</reference>
<name>A0AAD9R697_ACRCE</name>
<dbReference type="EMBL" id="JARQWQ010000002">
    <property type="protein sequence ID" value="KAK2573840.1"/>
    <property type="molecule type" value="Genomic_DNA"/>
</dbReference>
<evidence type="ECO:0000313" key="1">
    <source>
        <dbReference type="EMBL" id="KAK2573840.1"/>
    </source>
</evidence>